<dbReference type="SUPFAM" id="SSF55781">
    <property type="entry name" value="GAF domain-like"/>
    <property type="match status" value="1"/>
</dbReference>
<dbReference type="STRING" id="379482.SAMN04487961_2716"/>
<dbReference type="AlphaFoldDB" id="A0A366H135"/>
<proteinExistence type="predicted"/>
<evidence type="ECO:0000259" key="2">
    <source>
        <dbReference type="PROSITE" id="PS50885"/>
    </source>
</evidence>
<dbReference type="RefSeq" id="WP_113861215.1">
    <property type="nucleotide sequence ID" value="NZ_QNRO01000001.1"/>
</dbReference>
<dbReference type="EMBL" id="QNRO01000001">
    <property type="protein sequence ID" value="RBP34073.1"/>
    <property type="molecule type" value="Genomic_DNA"/>
</dbReference>
<dbReference type="InterPro" id="IPR003660">
    <property type="entry name" value="HAMP_dom"/>
</dbReference>
<dbReference type="CDD" id="cd00077">
    <property type="entry name" value="HDc"/>
    <property type="match status" value="1"/>
</dbReference>
<feature type="transmembrane region" description="Helical" evidence="1">
    <location>
        <begin position="12"/>
        <end position="33"/>
    </location>
</feature>
<comment type="caution">
    <text evidence="4">The sequence shown here is derived from an EMBL/GenBank/DDBJ whole genome shotgun (WGS) entry which is preliminary data.</text>
</comment>
<dbReference type="SMART" id="SM00471">
    <property type="entry name" value="HDc"/>
    <property type="match status" value="1"/>
</dbReference>
<feature type="domain" description="HD-GYP" evidence="3">
    <location>
        <begin position="714"/>
        <end position="927"/>
    </location>
</feature>
<keyword evidence="1" id="KW-1133">Transmembrane helix</keyword>
<evidence type="ECO:0000313" key="5">
    <source>
        <dbReference type="Proteomes" id="UP000252995"/>
    </source>
</evidence>
<gene>
    <name evidence="4" type="ORF">DET50_101416</name>
</gene>
<sequence>MYVKSQSAQISLALLIASAITSGMLVLALVLLGQSFHGMESAKVSAASATARQLAVSVDDRINAITAPPSTALAVLSHDPLATSLTNDERIERLDVLADILQSSDIVSAVYAGWGDGDFFLLRKVRSSGALQFPDAPDGTHFLLQTVTREAGTVTGEWQFYDAGIELIARRQVPNYTFDPRTRPWFEAAADSPKTELSAPYVFFTTQETGLTLSHRSSDFGTGAGSAVFGIDVTVTDLSSHLNELRQTPGTRIAIVNQQGQVLADSSGRTEAGNVISTVLDQGGQPVAGTPVRLFNAEDKTWYGIREPLNALADEQLQVAVAIPSDELLADVWAALTRQTLIAGGIGIALLVVAWFLGRRVGRPLERLTEQVGRLSRFRFDTQVRSDSHIREAHQLGVALDDMSSTIRSFQNIASVLNRGQDLNQLLQDILEQIIHIVGQERGGIYLFSKQEQELRLAVDQHSELPDRIENINTSIDDSDLIRKLRQHIGGHPVFAILRNRRKKLVGVLVIEMEHGEHTHLSDDLIVFVDEIAGSAAVAIETRELLESQQALLEGIIRLVANAIDAKSPYTGGHCERVPKLAQMILAEAEASNEGQFAGFSMSDDERHEFELAAWLHDCGKITSPEYVVDKAVKLETLHNRIHEIRTRFEVLHRDAEITYLQAILEGENEAVAREQRDRTRSRLQEEFAFLARANKGGESMSHQDIERIRAIGQQTWQRHLSDRLGLSTDEQQRLADVPEPPLPVTEHLLADKPEHLQPWGDHRPPVEKDDPRNVWGFDMKLPEYAYNRGEIHNLTVAKGTLTAEERFKINEHIVQTICMLDALPLPDRLANVPRLAGTHHERMDGQGYPCGLTAEQMGIPERIMAVADVFEALTAVDRPYKEGKTLTQALAIMAGMVNNGHIDRETFELFVRSGTYRRYGEQHLLPEQIDEVDESQFMNRN</sequence>
<feature type="transmembrane region" description="Helical" evidence="1">
    <location>
        <begin position="341"/>
        <end position="358"/>
    </location>
</feature>
<dbReference type="Pfam" id="PF13487">
    <property type="entry name" value="HD_5"/>
    <property type="match status" value="1"/>
</dbReference>
<feature type="domain" description="HAMP" evidence="2">
    <location>
        <begin position="359"/>
        <end position="412"/>
    </location>
</feature>
<dbReference type="SUPFAM" id="SSF109604">
    <property type="entry name" value="HD-domain/PDEase-like"/>
    <property type="match status" value="2"/>
</dbReference>
<dbReference type="GO" id="GO:0008081">
    <property type="term" value="F:phosphoric diester hydrolase activity"/>
    <property type="evidence" value="ECO:0007669"/>
    <property type="project" value="UniProtKB-ARBA"/>
</dbReference>
<keyword evidence="1" id="KW-0472">Membrane</keyword>
<dbReference type="Gene3D" id="3.30.450.40">
    <property type="match status" value="1"/>
</dbReference>
<dbReference type="Gene3D" id="1.10.3210.10">
    <property type="entry name" value="Hypothetical protein af1432"/>
    <property type="match status" value="2"/>
</dbReference>
<dbReference type="Proteomes" id="UP000252995">
    <property type="component" value="Unassembled WGS sequence"/>
</dbReference>
<dbReference type="PROSITE" id="PS50885">
    <property type="entry name" value="HAMP"/>
    <property type="match status" value="1"/>
</dbReference>
<dbReference type="Gene3D" id="6.10.340.10">
    <property type="match status" value="1"/>
</dbReference>
<dbReference type="Gene3D" id="3.30.450.20">
    <property type="entry name" value="PAS domain"/>
    <property type="match status" value="1"/>
</dbReference>
<evidence type="ECO:0000313" key="4">
    <source>
        <dbReference type="EMBL" id="RBP34073.1"/>
    </source>
</evidence>
<name>A0A366H135_9GAMM</name>
<accession>A0A366H135</accession>
<dbReference type="OrthoDB" id="9764808at2"/>
<dbReference type="PANTHER" id="PTHR43155:SF2">
    <property type="entry name" value="CYCLIC DI-GMP PHOSPHODIESTERASE PA4108"/>
    <property type="match status" value="1"/>
</dbReference>
<evidence type="ECO:0000259" key="3">
    <source>
        <dbReference type="PROSITE" id="PS51832"/>
    </source>
</evidence>
<reference evidence="4 5" key="1">
    <citation type="submission" date="2018-06" db="EMBL/GenBank/DDBJ databases">
        <title>Freshwater and sediment microbial communities from various areas in North America, analyzing microbe dynamics in response to fracking.</title>
        <authorList>
            <person name="Lamendella R."/>
        </authorList>
    </citation>
    <scope>NUCLEOTIDE SEQUENCE [LARGE SCALE GENOMIC DNA]</scope>
    <source>
        <strain evidence="4 5">114J</strain>
    </source>
</reference>
<dbReference type="InterPro" id="IPR029016">
    <property type="entry name" value="GAF-like_dom_sf"/>
</dbReference>
<dbReference type="InterPro" id="IPR003607">
    <property type="entry name" value="HD/PDEase_dom"/>
</dbReference>
<dbReference type="PROSITE" id="PS51832">
    <property type="entry name" value="HD_GYP"/>
    <property type="match status" value="1"/>
</dbReference>
<dbReference type="GO" id="GO:0007165">
    <property type="term" value="P:signal transduction"/>
    <property type="evidence" value="ECO:0007669"/>
    <property type="project" value="InterPro"/>
</dbReference>
<organism evidence="4 5">
    <name type="scientific">Marinobacter pelagius</name>
    <dbReference type="NCBI Taxonomy" id="379482"/>
    <lineage>
        <taxon>Bacteria</taxon>
        <taxon>Pseudomonadati</taxon>
        <taxon>Pseudomonadota</taxon>
        <taxon>Gammaproteobacteria</taxon>
        <taxon>Pseudomonadales</taxon>
        <taxon>Marinobacteraceae</taxon>
        <taxon>Marinobacter</taxon>
    </lineage>
</organism>
<dbReference type="GO" id="GO:0016020">
    <property type="term" value="C:membrane"/>
    <property type="evidence" value="ECO:0007669"/>
    <property type="project" value="InterPro"/>
</dbReference>
<dbReference type="InterPro" id="IPR037522">
    <property type="entry name" value="HD_GYP_dom"/>
</dbReference>
<dbReference type="PANTHER" id="PTHR43155">
    <property type="entry name" value="CYCLIC DI-GMP PHOSPHODIESTERASE PA4108-RELATED"/>
    <property type="match status" value="1"/>
</dbReference>
<evidence type="ECO:0000256" key="1">
    <source>
        <dbReference type="SAM" id="Phobius"/>
    </source>
</evidence>
<protein>
    <submittedName>
        <fullName evidence="4">HD-GYP domain-containing protein (C-di-GMP phosphodiesterase class II)</fullName>
    </submittedName>
</protein>
<keyword evidence="1" id="KW-0812">Transmembrane</keyword>